<proteinExistence type="predicted"/>
<reference evidence="2 3" key="1">
    <citation type="submission" date="2021-07" db="EMBL/GenBank/DDBJ databases">
        <authorList>
            <consortium name="Genoscope - CEA"/>
            <person name="William W."/>
        </authorList>
    </citation>
    <scope>NUCLEOTIDE SEQUENCE [LARGE SCALE GENOMIC DNA]</scope>
</reference>
<sequence length="49" mass="5616">CVLYFSNNWTSLKTPSQFEKKISKAVVVSLSLISLFFFVIDVDGVRKFL</sequence>
<dbReference type="Proteomes" id="UP000694005">
    <property type="component" value="Chromosome A09"/>
</dbReference>
<organism evidence="2 3">
    <name type="scientific">Brassica campestris</name>
    <name type="common">Field mustard</name>
    <dbReference type="NCBI Taxonomy" id="3711"/>
    <lineage>
        <taxon>Eukaryota</taxon>
        <taxon>Viridiplantae</taxon>
        <taxon>Streptophyta</taxon>
        <taxon>Embryophyta</taxon>
        <taxon>Tracheophyta</taxon>
        <taxon>Spermatophyta</taxon>
        <taxon>Magnoliopsida</taxon>
        <taxon>eudicotyledons</taxon>
        <taxon>Gunneridae</taxon>
        <taxon>Pentapetalae</taxon>
        <taxon>rosids</taxon>
        <taxon>malvids</taxon>
        <taxon>Brassicales</taxon>
        <taxon>Brassicaceae</taxon>
        <taxon>Brassiceae</taxon>
        <taxon>Brassica</taxon>
    </lineage>
</organism>
<evidence type="ECO:0000256" key="1">
    <source>
        <dbReference type="SAM" id="Phobius"/>
    </source>
</evidence>
<dbReference type="Gramene" id="A09p64110.2_BraZ1">
    <property type="protein sequence ID" value="A09p64110.2_BraZ1.CDS.1"/>
    <property type="gene ID" value="A09g64110.2_BraZ1"/>
</dbReference>
<accession>A0A8D9D0Y3</accession>
<gene>
    <name evidence="2" type="ORF">BRAPAZ1V2_A09P64110.2</name>
</gene>
<evidence type="ECO:0000313" key="3">
    <source>
        <dbReference type="Proteomes" id="UP000694005"/>
    </source>
</evidence>
<keyword evidence="1" id="KW-0472">Membrane</keyword>
<dbReference type="EMBL" id="LS974625">
    <property type="protein sequence ID" value="CAG7865944.1"/>
    <property type="molecule type" value="Genomic_DNA"/>
</dbReference>
<evidence type="ECO:0000313" key="2">
    <source>
        <dbReference type="EMBL" id="CAG7865944.1"/>
    </source>
</evidence>
<dbReference type="AlphaFoldDB" id="A0A8D9D0Y3"/>
<keyword evidence="1" id="KW-1133">Transmembrane helix</keyword>
<feature type="non-terminal residue" evidence="2">
    <location>
        <position position="1"/>
    </location>
</feature>
<name>A0A8D9D0Y3_BRACM</name>
<keyword evidence="1" id="KW-0812">Transmembrane</keyword>
<protein>
    <submittedName>
        <fullName evidence="2">Uncharacterized protein</fullName>
    </submittedName>
</protein>
<feature type="transmembrane region" description="Helical" evidence="1">
    <location>
        <begin position="22"/>
        <end position="40"/>
    </location>
</feature>